<name>A0AAD7F4J2_9AGAR</name>
<sequence length="337" mass="37345">PAKPQIFHGRESELQHILDVLEQDSPRIAILGTGGMGKTNLAIAVLHHPVVAAKYTMLYFVTCQSTSSCAELVANIAAHIGLEKSPKPTKKIIQHFLCSPPSVLILDNLETVWEPQQSRHQVEEFLALLTDVHNLALIITMRGTERPDRVKWTKPFLAPLKPLSHLAAMQTFIDIADDDHAESSIFKLLDLTGNLPLAVNLIAHVAAYEGCNRTLARWTTERTHVLSDGYDEKSSLDISIMLSFTGARMTPEAQHLLEILSMLPDGLSDTELVESSLPINNVITCKATLIRTALAYTTPDSRLKVLVPIREHILANHPPSAELKVAIYNYYHRLLGL</sequence>
<dbReference type="Pfam" id="PF20703">
    <property type="entry name" value="nSTAND1"/>
    <property type="match status" value="1"/>
</dbReference>
<dbReference type="InterPro" id="IPR027417">
    <property type="entry name" value="P-loop_NTPase"/>
</dbReference>
<proteinExistence type="predicted"/>
<protein>
    <submittedName>
        <fullName evidence="2">P-loop containing nucleoside triphosphate hydrolase protein</fullName>
    </submittedName>
</protein>
<dbReference type="AlphaFoldDB" id="A0AAD7F4J2"/>
<reference evidence="2" key="1">
    <citation type="submission" date="2023-03" db="EMBL/GenBank/DDBJ databases">
        <title>Massive genome expansion in bonnet fungi (Mycena s.s.) driven by repeated elements and novel gene families across ecological guilds.</title>
        <authorList>
            <consortium name="Lawrence Berkeley National Laboratory"/>
            <person name="Harder C.B."/>
            <person name="Miyauchi S."/>
            <person name="Viragh M."/>
            <person name="Kuo A."/>
            <person name="Thoen E."/>
            <person name="Andreopoulos B."/>
            <person name="Lu D."/>
            <person name="Skrede I."/>
            <person name="Drula E."/>
            <person name="Henrissat B."/>
            <person name="Morin E."/>
            <person name="Kohler A."/>
            <person name="Barry K."/>
            <person name="LaButti K."/>
            <person name="Morin E."/>
            <person name="Salamov A."/>
            <person name="Lipzen A."/>
            <person name="Mereny Z."/>
            <person name="Hegedus B."/>
            <person name="Baldrian P."/>
            <person name="Stursova M."/>
            <person name="Weitz H."/>
            <person name="Taylor A."/>
            <person name="Grigoriev I.V."/>
            <person name="Nagy L.G."/>
            <person name="Martin F."/>
            <person name="Kauserud H."/>
        </authorList>
    </citation>
    <scope>NUCLEOTIDE SEQUENCE</scope>
    <source>
        <strain evidence="2">CBHHK002</strain>
    </source>
</reference>
<feature type="domain" description="Novel STAND NTPase 1" evidence="1">
    <location>
        <begin position="4"/>
        <end position="143"/>
    </location>
</feature>
<keyword evidence="2" id="KW-0378">Hydrolase</keyword>
<dbReference type="Gene3D" id="3.40.50.300">
    <property type="entry name" value="P-loop containing nucleotide triphosphate hydrolases"/>
    <property type="match status" value="1"/>
</dbReference>
<feature type="non-terminal residue" evidence="2">
    <location>
        <position position="337"/>
    </location>
</feature>
<evidence type="ECO:0000313" key="3">
    <source>
        <dbReference type="Proteomes" id="UP001218218"/>
    </source>
</evidence>
<evidence type="ECO:0000313" key="2">
    <source>
        <dbReference type="EMBL" id="KAJ7364614.1"/>
    </source>
</evidence>
<dbReference type="PRINTS" id="PR00364">
    <property type="entry name" value="DISEASERSIST"/>
</dbReference>
<dbReference type="InterPro" id="IPR049052">
    <property type="entry name" value="nSTAND1"/>
</dbReference>
<gene>
    <name evidence="2" type="ORF">DFH08DRAFT_615110</name>
</gene>
<comment type="caution">
    <text evidence="2">The sequence shown here is derived from an EMBL/GenBank/DDBJ whole genome shotgun (WGS) entry which is preliminary data.</text>
</comment>
<dbReference type="GO" id="GO:0016787">
    <property type="term" value="F:hydrolase activity"/>
    <property type="evidence" value="ECO:0007669"/>
    <property type="project" value="UniProtKB-KW"/>
</dbReference>
<dbReference type="PANTHER" id="PTHR47691">
    <property type="entry name" value="REGULATOR-RELATED"/>
    <property type="match status" value="1"/>
</dbReference>
<evidence type="ECO:0000259" key="1">
    <source>
        <dbReference type="Pfam" id="PF20703"/>
    </source>
</evidence>
<dbReference type="PANTHER" id="PTHR47691:SF3">
    <property type="entry name" value="HTH-TYPE TRANSCRIPTIONAL REGULATOR RV0890C-RELATED"/>
    <property type="match status" value="1"/>
</dbReference>
<dbReference type="SUPFAM" id="SSF52540">
    <property type="entry name" value="P-loop containing nucleoside triphosphate hydrolases"/>
    <property type="match status" value="1"/>
</dbReference>
<feature type="non-terminal residue" evidence="2">
    <location>
        <position position="1"/>
    </location>
</feature>
<dbReference type="EMBL" id="JARIHO010000003">
    <property type="protein sequence ID" value="KAJ7364614.1"/>
    <property type="molecule type" value="Genomic_DNA"/>
</dbReference>
<organism evidence="2 3">
    <name type="scientific">Mycena albidolilacea</name>
    <dbReference type="NCBI Taxonomy" id="1033008"/>
    <lineage>
        <taxon>Eukaryota</taxon>
        <taxon>Fungi</taxon>
        <taxon>Dikarya</taxon>
        <taxon>Basidiomycota</taxon>
        <taxon>Agaricomycotina</taxon>
        <taxon>Agaricomycetes</taxon>
        <taxon>Agaricomycetidae</taxon>
        <taxon>Agaricales</taxon>
        <taxon>Marasmiineae</taxon>
        <taxon>Mycenaceae</taxon>
        <taxon>Mycena</taxon>
    </lineage>
</organism>
<accession>A0AAD7F4J2</accession>
<keyword evidence="3" id="KW-1185">Reference proteome</keyword>
<dbReference type="Proteomes" id="UP001218218">
    <property type="component" value="Unassembled WGS sequence"/>
</dbReference>